<evidence type="ECO:0000313" key="8">
    <source>
        <dbReference type="EMBL" id="MFD1672855.1"/>
    </source>
</evidence>
<dbReference type="InterPro" id="IPR036390">
    <property type="entry name" value="WH_DNA-bd_sf"/>
</dbReference>
<dbReference type="NCBIfam" id="TIGR00331">
    <property type="entry name" value="hrcA"/>
    <property type="match status" value="1"/>
</dbReference>
<keyword evidence="2 5" id="KW-0805">Transcription regulation</keyword>
<dbReference type="InterPro" id="IPR023120">
    <property type="entry name" value="WHTH_transcript_rep_HrcA_IDD"/>
</dbReference>
<dbReference type="PANTHER" id="PTHR34824:SF1">
    <property type="entry name" value="HEAT-INDUCIBLE TRANSCRIPTION REPRESSOR HRCA"/>
    <property type="match status" value="1"/>
</dbReference>
<proteinExistence type="inferred from homology"/>
<dbReference type="InterPro" id="IPR002571">
    <property type="entry name" value="HrcA"/>
</dbReference>
<dbReference type="SUPFAM" id="SSF46785">
    <property type="entry name" value="Winged helix' DNA-binding domain"/>
    <property type="match status" value="1"/>
</dbReference>
<evidence type="ECO:0000256" key="1">
    <source>
        <dbReference type="ARBA" id="ARBA00022491"/>
    </source>
</evidence>
<dbReference type="Pfam" id="PF01628">
    <property type="entry name" value="HrcA"/>
    <property type="match status" value="1"/>
</dbReference>
<evidence type="ECO:0000256" key="3">
    <source>
        <dbReference type="ARBA" id="ARBA00023016"/>
    </source>
</evidence>
<comment type="caution">
    <text evidence="8">The sequence shown here is derived from an EMBL/GenBank/DDBJ whole genome shotgun (WGS) entry which is preliminary data.</text>
</comment>
<feature type="domain" description="Heat-inducible transcription repressor HrcA C-terminal" evidence="6">
    <location>
        <begin position="104"/>
        <end position="327"/>
    </location>
</feature>
<dbReference type="Gene3D" id="3.30.450.40">
    <property type="match status" value="1"/>
</dbReference>
<dbReference type="Proteomes" id="UP001597267">
    <property type="component" value="Unassembled WGS sequence"/>
</dbReference>
<dbReference type="InterPro" id="IPR005104">
    <property type="entry name" value="WHTH_HrcA_DNA-bd"/>
</dbReference>
<name>A0ABW4JA71_9LACO</name>
<evidence type="ECO:0000256" key="5">
    <source>
        <dbReference type="HAMAP-Rule" id="MF_00081"/>
    </source>
</evidence>
<keyword evidence="9" id="KW-1185">Reference proteome</keyword>
<feature type="domain" description="Winged helix-turn-helix transcription repressor HrcA DNA-binding" evidence="7">
    <location>
        <begin position="1"/>
        <end position="72"/>
    </location>
</feature>
<evidence type="ECO:0000313" key="9">
    <source>
        <dbReference type="Proteomes" id="UP001597267"/>
    </source>
</evidence>
<keyword evidence="4 5" id="KW-0804">Transcription</keyword>
<dbReference type="InterPro" id="IPR021153">
    <property type="entry name" value="HrcA_C"/>
</dbReference>
<keyword evidence="1 5" id="KW-0678">Repressor</keyword>
<evidence type="ECO:0000259" key="6">
    <source>
        <dbReference type="Pfam" id="PF01628"/>
    </source>
</evidence>
<dbReference type="Gene3D" id="1.10.10.10">
    <property type="entry name" value="Winged helix-like DNA-binding domain superfamily/Winged helix DNA-binding domain"/>
    <property type="match status" value="1"/>
</dbReference>
<protein>
    <recommendedName>
        <fullName evidence="5">Heat-inducible transcription repressor HrcA</fullName>
    </recommendedName>
</protein>
<evidence type="ECO:0000256" key="4">
    <source>
        <dbReference type="ARBA" id="ARBA00023163"/>
    </source>
</evidence>
<reference evidence="9" key="1">
    <citation type="journal article" date="2019" name="Int. J. Syst. Evol. Microbiol.">
        <title>The Global Catalogue of Microorganisms (GCM) 10K type strain sequencing project: providing services to taxonomists for standard genome sequencing and annotation.</title>
        <authorList>
            <consortium name="The Broad Institute Genomics Platform"/>
            <consortium name="The Broad Institute Genome Sequencing Center for Infectious Disease"/>
            <person name="Wu L."/>
            <person name="Ma J."/>
        </authorList>
    </citation>
    <scope>NUCLEOTIDE SEQUENCE [LARGE SCALE GENOMIC DNA]</scope>
    <source>
        <strain evidence="9">CCM 8896</strain>
    </source>
</reference>
<dbReference type="PANTHER" id="PTHR34824">
    <property type="entry name" value="HEAT-INDUCIBLE TRANSCRIPTION REPRESSOR HRCA"/>
    <property type="match status" value="1"/>
</dbReference>
<dbReference type="Pfam" id="PF03444">
    <property type="entry name" value="WHD_HrcA"/>
    <property type="match status" value="1"/>
</dbReference>
<dbReference type="EMBL" id="JBHTOP010000026">
    <property type="protein sequence ID" value="MFD1672855.1"/>
    <property type="molecule type" value="Genomic_DNA"/>
</dbReference>
<evidence type="ECO:0000259" key="7">
    <source>
        <dbReference type="Pfam" id="PF03444"/>
    </source>
</evidence>
<comment type="function">
    <text evidence="5">Negative regulator of class I heat shock genes (grpE-dnaK-dnaJ and groELS operons). Prevents heat-shock induction of these operons.</text>
</comment>
<dbReference type="HAMAP" id="MF_00081">
    <property type="entry name" value="HrcA"/>
    <property type="match status" value="1"/>
</dbReference>
<keyword evidence="3 5" id="KW-0346">Stress response</keyword>
<accession>A0ABW4JA71</accession>
<gene>
    <name evidence="5 8" type="primary">hrcA</name>
    <name evidence="8" type="ORF">ACFQ5M_12150</name>
</gene>
<organism evidence="8 9">
    <name type="scientific">Agrilactobacillus yilanensis</name>
    <dbReference type="NCBI Taxonomy" id="2485997"/>
    <lineage>
        <taxon>Bacteria</taxon>
        <taxon>Bacillati</taxon>
        <taxon>Bacillota</taxon>
        <taxon>Bacilli</taxon>
        <taxon>Lactobacillales</taxon>
        <taxon>Lactobacillaceae</taxon>
        <taxon>Agrilactobacillus</taxon>
    </lineage>
</organism>
<dbReference type="RefSeq" id="WP_125712997.1">
    <property type="nucleotide sequence ID" value="NZ_JBHTOP010000026.1"/>
</dbReference>
<evidence type="ECO:0000256" key="2">
    <source>
        <dbReference type="ARBA" id="ARBA00023015"/>
    </source>
</evidence>
<dbReference type="InterPro" id="IPR029016">
    <property type="entry name" value="GAF-like_dom_sf"/>
</dbReference>
<dbReference type="PIRSF" id="PIRSF005485">
    <property type="entry name" value="HrcA"/>
    <property type="match status" value="1"/>
</dbReference>
<comment type="similarity">
    <text evidence="5">Belongs to the HrcA family.</text>
</comment>
<dbReference type="SUPFAM" id="SSF55781">
    <property type="entry name" value="GAF domain-like"/>
    <property type="match status" value="1"/>
</dbReference>
<dbReference type="InterPro" id="IPR036388">
    <property type="entry name" value="WH-like_DNA-bd_sf"/>
</dbReference>
<dbReference type="Gene3D" id="3.30.390.60">
    <property type="entry name" value="Heat-inducible transcription repressor hrca homolog, domain 3"/>
    <property type="match status" value="1"/>
</dbReference>
<sequence length="350" mass="39333">MLTQRQAIILKNIIRIYTQTEQPVGSKHLMNELPMRVSSATIRNDMAKLEEMGLLDKTHSSSGRIPSIKGYRYYLDHLLEPSDVSNNDLAVIQQTFNQQYQMIDDIVEQSAKILSTLTSYTAITLGPDVQDIRLDGFRLVPLGNHQIMAILVTSIGTVQNQIFHIPTTISGDELERAVRIINDELVGQPLTLVARRIQTDIPQMLMKYVSSPNGFLDIFGTILKQAAADHFYVGGRLNLLDFANNDVSSLKTLYSLFEKDDDLADLLKLPDVETDPDGKIIVRLGNELKPHTLQNYSLITTSYDIANHGRGVIALLGPTSMPYSRIIGLLDLIREELARRITDYYSDMDN</sequence>